<dbReference type="Gene3D" id="3.50.50.60">
    <property type="entry name" value="FAD/NAD(P)-binding domain"/>
    <property type="match status" value="1"/>
</dbReference>
<keyword evidence="4" id="KW-1185">Reference proteome</keyword>
<reference evidence="2" key="1">
    <citation type="submission" date="2018-04" db="EMBL/GenBank/DDBJ databases">
        <authorList>
            <person name="Jy Z."/>
        </authorList>
    </citation>
    <scope>NUCLEOTIDE SEQUENCE</scope>
    <source>
        <strain evidence="3">AS13</strain>
        <strain evidence="2">LA18</strain>
    </source>
</reference>
<organism evidence="2 5">
    <name type="scientific">Pandoraea cepalis</name>
    <dbReference type="NCBI Taxonomy" id="2508294"/>
    <lineage>
        <taxon>Bacteria</taxon>
        <taxon>Pseudomonadati</taxon>
        <taxon>Pseudomonadota</taxon>
        <taxon>Betaproteobacteria</taxon>
        <taxon>Burkholderiales</taxon>
        <taxon>Burkholderiaceae</taxon>
        <taxon>Pandoraea</taxon>
    </lineage>
</organism>
<dbReference type="Gene3D" id="1.10.405.10">
    <property type="entry name" value="Guanine Nucleotide Dissociation Inhibitor, domain 1"/>
    <property type="match status" value="1"/>
</dbReference>
<comment type="caution">
    <text evidence="2">The sequence shown here is derived from an EMBL/GenBank/DDBJ whole genome shotgun (WGS) entry which is preliminary data.</text>
</comment>
<dbReference type="SUPFAM" id="SSF51905">
    <property type="entry name" value="FAD/NAD(P)-binding domain"/>
    <property type="match status" value="1"/>
</dbReference>
<evidence type="ECO:0000259" key="1">
    <source>
        <dbReference type="Pfam" id="PF01593"/>
    </source>
</evidence>
<feature type="domain" description="Amine oxidase" evidence="1">
    <location>
        <begin position="11"/>
        <end position="429"/>
    </location>
</feature>
<evidence type="ECO:0000313" key="2">
    <source>
        <dbReference type="EMBL" id="MDN4572648.1"/>
    </source>
</evidence>
<evidence type="ECO:0000313" key="4">
    <source>
        <dbReference type="Proteomes" id="UP001172788"/>
    </source>
</evidence>
<name>A0AAW7MJ49_9BURK</name>
<proteinExistence type="predicted"/>
<dbReference type="EMBL" id="QAID01000029">
    <property type="protein sequence ID" value="MDN4577063.1"/>
    <property type="molecule type" value="Genomic_DNA"/>
</dbReference>
<accession>A0AAW7MJ49</accession>
<dbReference type="Gene3D" id="3.90.660.10">
    <property type="match status" value="1"/>
</dbReference>
<dbReference type="InterPro" id="IPR036188">
    <property type="entry name" value="FAD/NAD-bd_sf"/>
</dbReference>
<evidence type="ECO:0000313" key="3">
    <source>
        <dbReference type="EMBL" id="MDN4577063.1"/>
    </source>
</evidence>
<evidence type="ECO:0000313" key="5">
    <source>
        <dbReference type="Proteomes" id="UP001172791"/>
    </source>
</evidence>
<dbReference type="RefSeq" id="WP_301233804.1">
    <property type="nucleotide sequence ID" value="NZ_QAIC01000029.1"/>
</dbReference>
<dbReference type="AlphaFoldDB" id="A0AAW7MJ49"/>
<dbReference type="PANTHER" id="PTHR42923:SF3">
    <property type="entry name" value="PROTOPORPHYRINOGEN OXIDASE"/>
    <property type="match status" value="1"/>
</dbReference>
<dbReference type="InterPro" id="IPR002937">
    <property type="entry name" value="Amino_oxidase"/>
</dbReference>
<gene>
    <name evidence="2" type="ORF">DBA34_05160</name>
    <name evidence="3" type="ORF">DBB29_02875</name>
</gene>
<dbReference type="PANTHER" id="PTHR42923">
    <property type="entry name" value="PROTOPORPHYRINOGEN OXIDASE"/>
    <property type="match status" value="1"/>
</dbReference>
<dbReference type="InterPro" id="IPR050464">
    <property type="entry name" value="Zeta_carotene_desat/Oxidored"/>
</dbReference>
<dbReference type="Proteomes" id="UP001172791">
    <property type="component" value="Unassembled WGS sequence"/>
</dbReference>
<sequence>MTSTIVVGAGIAGLSAAWELQAAGVSVHVLEAACVVGGRMGDRFENGIAYNSGARLIYPFSRDLHRIIEAVGVTSSLVPLRRLSALCTSPGGPYSIELMPSSRALLTPGLPLGERCRLIRAALTLRARKRQVDPDWAVSALAWDDVTLAECIREEIGDGVLKRMIEPVFRGTRSFDADAISALFYQSTMPHLVGEDTVFTLAGGMGQLCTALADRLPVQTGVAVTAVEPHADRCVVTLADGRELSADYVVIATEGARIAPLLVRPSLEEREMLAAIRYNALGIAHFAVAGSLEPGIEFSMRDSPTRIATYQQLNAAPRQGRPNAQVYCQLTPEAIRQVQAQCATDRLDEWVVDEVRARIPDFDQRRLSTVNQWIAHKIPIFYPGYGHVLRRFLDWQDAGKSRIRYCGDWVSQALLGGACASGVRVAAQIAGN</sequence>
<dbReference type="GO" id="GO:0016491">
    <property type="term" value="F:oxidoreductase activity"/>
    <property type="evidence" value="ECO:0007669"/>
    <property type="project" value="InterPro"/>
</dbReference>
<dbReference type="Proteomes" id="UP001172788">
    <property type="component" value="Unassembled WGS sequence"/>
</dbReference>
<protein>
    <submittedName>
        <fullName evidence="2">Protoporphyrinogen oxidase</fullName>
    </submittedName>
</protein>
<dbReference type="EMBL" id="QAIC01000029">
    <property type="protein sequence ID" value="MDN4572648.1"/>
    <property type="molecule type" value="Genomic_DNA"/>
</dbReference>
<dbReference type="Pfam" id="PF01593">
    <property type="entry name" value="Amino_oxidase"/>
    <property type="match status" value="1"/>
</dbReference>